<protein>
    <submittedName>
        <fullName evidence="2">Z1 domain-containing protein</fullName>
    </submittedName>
</protein>
<name>A0A562ISC4_9ACTN</name>
<proteinExistence type="predicted"/>
<dbReference type="InterPro" id="IPR018310">
    <property type="entry name" value="Put_endonuclease_Z1-dom"/>
</dbReference>
<sequence length="898" mass="100139">MTSVGERIEGHFRLVRILMTRDSVTFEEALAAAGPLVPSDDHEAVRRHYQQQSSTTIQVLEPGALSEGGPREWFDGYDPSRGYYWRRQRDYLAHEVGRKDFELDSLDRASNKVLSHLEDPRSPEGFAIRGLVVGHVQSGKTQNFSALIAKSADAGYKIVIVLSGLHNSLRQQTQRRLERDLGRENVPGVGEPEAGKRWQWMTGGEIWGDFEPRGVNAAILQGNEQVIFVVKKNKTRLERLNGWMQGRVPAHVPVLVIDDEADQASVNTGGNRSARDEVDLVGGADFDGDVLSEDELDPSAINLEIRKLLRNFVRCSYVAYTATPFANVLIDPSAVDREGGNDLFPSHFIISLPPPPGDVYVGAATLFGRDRLPGDPDTSSHDGLDVVEFVPDHEVDMVVPPPRQRQGFVPAIPPSLKQALVDYVLASAAWLERSGKDEPCTMLVHTDMRRALQNDLAPDVAAELAYIRQRWLYEAAEYRPRLRDRWDTRFRPLSASVDLAREVPFETIEPYVDRLLRSGIVVRVLNSDWPDTIDFDAEPTLKAVLIGGNKLSRGVTIEGLLVSYYVRETLYYDTLMQMGRWFGYRGRYVDLTRLYSTELLVSCFHDLATAEEELRKQIARYEHERLTPTEFVPKVRTHPQMAVTQKSKMRAAEEVSANFAGQRVQALRFPERPTDDLQINVGVAADLFRALGQPEAFESGKPSWSGVDPRLVIAFLSNFRVIQQTAIDPRSVVDYIDKQLEHGELTRWRVLLACASQVRTSAAWTTDLGVSGMKQVPLIARSRLKNDPTSLGVITTPNDELLGLEEADIQSADEDVRDGKFSSLAEAYRAYRNPAEGLLVIYPISAASEAGGNAKNRIRLFANPENVAPLISYAVSFPASRSNATVEYVSAPPPKGTL</sequence>
<reference evidence="2 3" key="1">
    <citation type="submission" date="2019-07" db="EMBL/GenBank/DDBJ databases">
        <title>R&amp;d 2014.</title>
        <authorList>
            <person name="Klenk H.-P."/>
        </authorList>
    </citation>
    <scope>NUCLEOTIDE SEQUENCE [LARGE SCALE GENOMIC DNA]</scope>
    <source>
        <strain evidence="2 3">DSM 45764</strain>
    </source>
</reference>
<dbReference type="Proteomes" id="UP000321490">
    <property type="component" value="Unassembled WGS sequence"/>
</dbReference>
<gene>
    <name evidence="2" type="ORF">JD78_02147</name>
</gene>
<keyword evidence="3" id="KW-1185">Reference proteome</keyword>
<accession>A0A562ISC4</accession>
<dbReference type="AlphaFoldDB" id="A0A562ISC4"/>
<dbReference type="EMBL" id="VLKF01000001">
    <property type="protein sequence ID" value="TWH73623.1"/>
    <property type="molecule type" value="Genomic_DNA"/>
</dbReference>
<dbReference type="RefSeq" id="WP_153362392.1">
    <property type="nucleotide sequence ID" value="NZ_JABGDC010000240.1"/>
</dbReference>
<dbReference type="Pfam" id="PF10593">
    <property type="entry name" value="Z1"/>
    <property type="match status" value="1"/>
</dbReference>
<evidence type="ECO:0000313" key="2">
    <source>
        <dbReference type="EMBL" id="TWH73623.1"/>
    </source>
</evidence>
<dbReference type="OrthoDB" id="436461at2"/>
<comment type="caution">
    <text evidence="2">The sequence shown here is derived from an EMBL/GenBank/DDBJ whole genome shotgun (WGS) entry which is preliminary data.</text>
</comment>
<evidence type="ECO:0000259" key="1">
    <source>
        <dbReference type="Pfam" id="PF10593"/>
    </source>
</evidence>
<feature type="domain" description="Putative endonuclease Z1" evidence="1">
    <location>
        <begin position="415"/>
        <end position="640"/>
    </location>
</feature>
<organism evidence="2 3">
    <name type="scientific">Modestobacter roseus</name>
    <dbReference type="NCBI Taxonomy" id="1181884"/>
    <lineage>
        <taxon>Bacteria</taxon>
        <taxon>Bacillati</taxon>
        <taxon>Actinomycetota</taxon>
        <taxon>Actinomycetes</taxon>
        <taxon>Geodermatophilales</taxon>
        <taxon>Geodermatophilaceae</taxon>
        <taxon>Modestobacter</taxon>
    </lineage>
</organism>
<evidence type="ECO:0000313" key="3">
    <source>
        <dbReference type="Proteomes" id="UP000321490"/>
    </source>
</evidence>